<evidence type="ECO:0000256" key="1">
    <source>
        <dbReference type="ARBA" id="ARBA00004170"/>
    </source>
</evidence>
<dbReference type="PANTHER" id="PTHR14167">
    <property type="entry name" value="SH3 DOMAIN-CONTAINING"/>
    <property type="match status" value="1"/>
</dbReference>
<reference evidence="9" key="1">
    <citation type="submission" date="2021-01" db="EMBL/GenBank/DDBJ databases">
        <authorList>
            <person name="Corre E."/>
            <person name="Pelletier E."/>
            <person name="Niang G."/>
            <person name="Scheremetjew M."/>
            <person name="Finn R."/>
            <person name="Kale V."/>
            <person name="Holt S."/>
            <person name="Cochrane G."/>
            <person name="Meng A."/>
            <person name="Brown T."/>
            <person name="Cohen L."/>
        </authorList>
    </citation>
    <scope>NUCLEOTIDE SEQUENCE</scope>
    <source>
        <strain evidence="9">DIVA3 518/3/11/1/6</strain>
    </source>
</reference>
<feature type="region of interest" description="Disordered" evidence="6">
    <location>
        <begin position="1"/>
        <end position="190"/>
    </location>
</feature>
<keyword evidence="3" id="KW-0175">Coiled coil</keyword>
<accession>A0A7S4I8N2</accession>
<protein>
    <recommendedName>
        <fullName evidence="10">SH3 domain-containing protein</fullName>
    </recommendedName>
</protein>
<name>A0A7S4I8N2_9EUKA</name>
<evidence type="ECO:0008006" key="10">
    <source>
        <dbReference type="Google" id="ProtNLM"/>
    </source>
</evidence>
<dbReference type="InterPro" id="IPR001452">
    <property type="entry name" value="SH3_domain"/>
</dbReference>
<evidence type="ECO:0000313" key="9">
    <source>
        <dbReference type="EMBL" id="CAE2221999.1"/>
    </source>
</evidence>
<dbReference type="InterPro" id="IPR036028">
    <property type="entry name" value="SH3-like_dom_sf"/>
</dbReference>
<evidence type="ECO:0000259" key="8">
    <source>
        <dbReference type="PROSITE" id="PS51082"/>
    </source>
</evidence>
<dbReference type="GO" id="GO:0003779">
    <property type="term" value="F:actin binding"/>
    <property type="evidence" value="ECO:0007669"/>
    <property type="project" value="InterPro"/>
</dbReference>
<dbReference type="PROSITE" id="PS50002">
    <property type="entry name" value="SH3"/>
    <property type="match status" value="1"/>
</dbReference>
<evidence type="ECO:0000256" key="6">
    <source>
        <dbReference type="SAM" id="MobiDB-lite"/>
    </source>
</evidence>
<dbReference type="SUPFAM" id="SSF50044">
    <property type="entry name" value="SH3-domain"/>
    <property type="match status" value="2"/>
</dbReference>
<dbReference type="Pfam" id="PF14604">
    <property type="entry name" value="SH3_9"/>
    <property type="match status" value="1"/>
</dbReference>
<dbReference type="SMART" id="SM00326">
    <property type="entry name" value="SH3"/>
    <property type="match status" value="2"/>
</dbReference>
<comment type="subcellular location">
    <subcellularLocation>
        <location evidence="1">Membrane</location>
        <topology evidence="1">Peripheral membrane protein</topology>
    </subcellularLocation>
</comment>
<feature type="compositionally biased region" description="Basic residues" evidence="6">
    <location>
        <begin position="149"/>
        <end position="165"/>
    </location>
</feature>
<keyword evidence="4" id="KW-0472">Membrane</keyword>
<feature type="domain" description="SH3" evidence="7">
    <location>
        <begin position="192"/>
        <end position="257"/>
    </location>
</feature>
<dbReference type="AlphaFoldDB" id="A0A7S4I8N2"/>
<evidence type="ECO:0000256" key="4">
    <source>
        <dbReference type="ARBA" id="ARBA00023136"/>
    </source>
</evidence>
<dbReference type="Pfam" id="PF02205">
    <property type="entry name" value="WH2"/>
    <property type="match status" value="1"/>
</dbReference>
<dbReference type="InterPro" id="IPR050384">
    <property type="entry name" value="Endophilin_SH3RF"/>
</dbReference>
<dbReference type="CDD" id="cd00174">
    <property type="entry name" value="SH3"/>
    <property type="match status" value="1"/>
</dbReference>
<evidence type="ECO:0000256" key="5">
    <source>
        <dbReference type="PROSITE-ProRule" id="PRU00192"/>
    </source>
</evidence>
<evidence type="ECO:0000256" key="2">
    <source>
        <dbReference type="ARBA" id="ARBA00022443"/>
    </source>
</evidence>
<feature type="compositionally biased region" description="Basic and acidic residues" evidence="6">
    <location>
        <begin position="12"/>
        <end position="45"/>
    </location>
</feature>
<dbReference type="PRINTS" id="PR00452">
    <property type="entry name" value="SH3DOMAIN"/>
</dbReference>
<feature type="domain" description="WH2" evidence="8">
    <location>
        <begin position="22"/>
        <end position="41"/>
    </location>
</feature>
<dbReference type="PROSITE" id="PS51082">
    <property type="entry name" value="WH2"/>
    <property type="match status" value="1"/>
</dbReference>
<sequence length="311" mass="32517">MPPPPPPPPSAKDFKPPPKTKGRGDMLKSIEGFKKGKLKKTETVDKSVPAVSGVKTSAGSSAPSASGGSGGSSASYSSPAASLSGMGGIFAGGVPRLRKTGLPGSSTMLPGTEKSETPAAAPVQQNNQPRAAIPPITPPVTQPTPKVTSPRKKEKMKSPRKKKSPRGSGSHTAVSPRRNTVSGVPSHGPTETGLTLVVAVYPFDAQRKTDLSLLPDDIVRVTNKSPPGSGNGKWWEGVSLSGASGHFPSNYVKELSVCQQMKVAHDYSAERGDELSLKAGKSLNLYLRRESGWWLGAIGEKYGLFPSNFVL</sequence>
<dbReference type="EMBL" id="HBKP01013384">
    <property type="protein sequence ID" value="CAE2221999.1"/>
    <property type="molecule type" value="Transcribed_RNA"/>
</dbReference>
<dbReference type="PANTHER" id="PTHR14167:SF81">
    <property type="entry name" value="ENDOPHILIN-A"/>
    <property type="match status" value="1"/>
</dbReference>
<evidence type="ECO:0000259" key="7">
    <source>
        <dbReference type="PROSITE" id="PS50002"/>
    </source>
</evidence>
<feature type="compositionally biased region" description="Pro residues" evidence="6">
    <location>
        <begin position="1"/>
        <end position="10"/>
    </location>
</feature>
<organism evidence="9">
    <name type="scientific">Vannella robusta</name>
    <dbReference type="NCBI Taxonomy" id="1487602"/>
    <lineage>
        <taxon>Eukaryota</taxon>
        <taxon>Amoebozoa</taxon>
        <taxon>Discosea</taxon>
        <taxon>Flabellinia</taxon>
        <taxon>Vannellidae</taxon>
        <taxon>Vannella</taxon>
    </lineage>
</organism>
<dbReference type="InterPro" id="IPR003124">
    <property type="entry name" value="WH2_dom"/>
</dbReference>
<dbReference type="Gene3D" id="2.30.30.40">
    <property type="entry name" value="SH3 Domains"/>
    <property type="match status" value="2"/>
</dbReference>
<feature type="compositionally biased region" description="Polar residues" evidence="6">
    <location>
        <begin position="167"/>
        <end position="183"/>
    </location>
</feature>
<proteinExistence type="predicted"/>
<dbReference type="Pfam" id="PF00018">
    <property type="entry name" value="SH3_1"/>
    <property type="match status" value="1"/>
</dbReference>
<keyword evidence="2 5" id="KW-0728">SH3 domain</keyword>
<feature type="compositionally biased region" description="Low complexity" evidence="6">
    <location>
        <begin position="57"/>
        <end position="84"/>
    </location>
</feature>
<evidence type="ECO:0000256" key="3">
    <source>
        <dbReference type="ARBA" id="ARBA00023054"/>
    </source>
</evidence>
<gene>
    <name evidence="9" type="ORF">VSP0166_LOCUS9500</name>
</gene>